<evidence type="ECO:0000256" key="1">
    <source>
        <dbReference type="ARBA" id="ARBA00004651"/>
    </source>
</evidence>
<feature type="transmembrane region" description="Helical" evidence="8">
    <location>
        <begin position="12"/>
        <end position="34"/>
    </location>
</feature>
<dbReference type="InterPro" id="IPR020846">
    <property type="entry name" value="MFS_dom"/>
</dbReference>
<dbReference type="SUPFAM" id="SSF103473">
    <property type="entry name" value="MFS general substrate transporter"/>
    <property type="match status" value="1"/>
</dbReference>
<comment type="caution">
    <text evidence="10">The sequence shown here is derived from an EMBL/GenBank/DDBJ whole genome shotgun (WGS) entry which is preliminary data.</text>
</comment>
<evidence type="ECO:0000256" key="2">
    <source>
        <dbReference type="ARBA" id="ARBA00022448"/>
    </source>
</evidence>
<keyword evidence="6 8" id="KW-0472">Membrane</keyword>
<dbReference type="Proteomes" id="UP000019194">
    <property type="component" value="Unassembled WGS sequence"/>
</dbReference>
<feature type="region of interest" description="Disordered" evidence="7">
    <location>
        <begin position="221"/>
        <end position="243"/>
    </location>
</feature>
<comment type="subcellular location">
    <subcellularLocation>
        <location evidence="1">Cell membrane</location>
        <topology evidence="1">Multi-pass membrane protein</topology>
    </subcellularLocation>
</comment>
<keyword evidence="2" id="KW-0813">Transport</keyword>
<evidence type="ECO:0000313" key="11">
    <source>
        <dbReference type="Proteomes" id="UP000019194"/>
    </source>
</evidence>
<name>A0A7G2IXU1_CITFR</name>
<keyword evidence="5 8" id="KW-1133">Transmembrane helix</keyword>
<evidence type="ECO:0000256" key="5">
    <source>
        <dbReference type="ARBA" id="ARBA00022989"/>
    </source>
</evidence>
<sequence>MLNILSNRTYRHLFMAQVIALIGTGLATVALGLLAYDLAGDRAGAVLGTALAIKMSAYILVAPVAAAFADKFPRRTMLVTLDLVRALVAIALPFVTQIWEIYILIFFLQSASAAFTPTFQATIPDILPDEREYTRALSLSRLAYDLESVISPMLAAALLTVMSFHNLFAGTAVGFLASAALVVSVSLPKMKALTVKRSVYDKNDARHAHLPENTKAAWSAGTQYGRGSGKRDGYRQYRCSGTG</sequence>
<feature type="transmembrane region" description="Helical" evidence="8">
    <location>
        <begin position="167"/>
        <end position="187"/>
    </location>
</feature>
<accession>A0A7G2IXU1</accession>
<evidence type="ECO:0000256" key="8">
    <source>
        <dbReference type="SAM" id="Phobius"/>
    </source>
</evidence>
<dbReference type="AlphaFoldDB" id="A0A7G2IXU1"/>
<organism evidence="10 11">
    <name type="scientific">Citrobacter freundii</name>
    <dbReference type="NCBI Taxonomy" id="546"/>
    <lineage>
        <taxon>Bacteria</taxon>
        <taxon>Pseudomonadati</taxon>
        <taxon>Pseudomonadota</taxon>
        <taxon>Gammaproteobacteria</taxon>
        <taxon>Enterobacterales</taxon>
        <taxon>Enterobacteriaceae</taxon>
        <taxon>Citrobacter</taxon>
        <taxon>Citrobacter freundii complex</taxon>
    </lineage>
</organism>
<evidence type="ECO:0000256" key="6">
    <source>
        <dbReference type="ARBA" id="ARBA00023136"/>
    </source>
</evidence>
<dbReference type="GO" id="GO:0022857">
    <property type="term" value="F:transmembrane transporter activity"/>
    <property type="evidence" value="ECO:0007669"/>
    <property type="project" value="InterPro"/>
</dbReference>
<keyword evidence="3" id="KW-1003">Cell membrane</keyword>
<dbReference type="PANTHER" id="PTHR43266:SF2">
    <property type="entry name" value="MAJOR FACILITATOR SUPERFAMILY (MFS) PROFILE DOMAIN-CONTAINING PROTEIN"/>
    <property type="match status" value="1"/>
</dbReference>
<dbReference type="GO" id="GO:0005886">
    <property type="term" value="C:plasma membrane"/>
    <property type="evidence" value="ECO:0007669"/>
    <property type="project" value="UniProtKB-SubCell"/>
</dbReference>
<proteinExistence type="predicted"/>
<protein>
    <submittedName>
        <fullName evidence="10">Probable NreB protein</fullName>
    </submittedName>
</protein>
<reference evidence="10 11" key="1">
    <citation type="submission" date="2013-10" db="EMBL/GenBank/DDBJ databases">
        <title>Antibiotic resistance diversity of beta-lactamase producers in the General Hospital Vienna.</title>
        <authorList>
            <person name="Barisic I."/>
            <person name="Mitteregger D."/>
            <person name="Hirschl A.M."/>
            <person name="Noehammer C."/>
            <person name="Wiesinger-Mayr H."/>
        </authorList>
    </citation>
    <scope>NUCLEOTIDE SEQUENCE [LARGE SCALE GENOMIC DNA]</scope>
    <source>
        <strain evidence="10 11">ISC11</strain>
    </source>
</reference>
<feature type="domain" description="Major facilitator superfamily (MFS) profile" evidence="9">
    <location>
        <begin position="9"/>
        <end position="243"/>
    </location>
</feature>
<dbReference type="InterPro" id="IPR011701">
    <property type="entry name" value="MFS"/>
</dbReference>
<dbReference type="Gene3D" id="1.20.1250.20">
    <property type="entry name" value="MFS general substrate transporter like domains"/>
    <property type="match status" value="1"/>
</dbReference>
<evidence type="ECO:0000256" key="3">
    <source>
        <dbReference type="ARBA" id="ARBA00022475"/>
    </source>
</evidence>
<dbReference type="EMBL" id="CBWP010000095">
    <property type="protein sequence ID" value="CDL41976.1"/>
    <property type="molecule type" value="Genomic_DNA"/>
</dbReference>
<dbReference type="Pfam" id="PF07690">
    <property type="entry name" value="MFS_1"/>
    <property type="match status" value="1"/>
</dbReference>
<dbReference type="PROSITE" id="PS50850">
    <property type="entry name" value="MFS"/>
    <property type="match status" value="1"/>
</dbReference>
<evidence type="ECO:0000256" key="4">
    <source>
        <dbReference type="ARBA" id="ARBA00022692"/>
    </source>
</evidence>
<keyword evidence="4 8" id="KW-0812">Transmembrane</keyword>
<feature type="transmembrane region" description="Helical" evidence="8">
    <location>
        <begin position="46"/>
        <end position="69"/>
    </location>
</feature>
<evidence type="ECO:0000259" key="9">
    <source>
        <dbReference type="PROSITE" id="PS50850"/>
    </source>
</evidence>
<dbReference type="PANTHER" id="PTHR43266">
    <property type="entry name" value="MACROLIDE-EFFLUX PROTEIN"/>
    <property type="match status" value="1"/>
</dbReference>
<evidence type="ECO:0000313" key="10">
    <source>
        <dbReference type="EMBL" id="CDL41976.1"/>
    </source>
</evidence>
<evidence type="ECO:0000256" key="7">
    <source>
        <dbReference type="SAM" id="MobiDB-lite"/>
    </source>
</evidence>
<dbReference type="CDD" id="cd06173">
    <property type="entry name" value="MFS_MefA_like"/>
    <property type="match status" value="1"/>
</dbReference>
<dbReference type="InterPro" id="IPR036259">
    <property type="entry name" value="MFS_trans_sf"/>
</dbReference>